<feature type="compositionally biased region" description="Low complexity" evidence="1">
    <location>
        <begin position="828"/>
        <end position="844"/>
    </location>
</feature>
<feature type="compositionally biased region" description="Acidic residues" evidence="1">
    <location>
        <begin position="782"/>
        <end position="797"/>
    </location>
</feature>
<evidence type="ECO:0000256" key="1">
    <source>
        <dbReference type="SAM" id="MobiDB-lite"/>
    </source>
</evidence>
<proteinExistence type="predicted"/>
<keyword evidence="4" id="KW-1185">Reference proteome</keyword>
<dbReference type="AlphaFoldDB" id="A0A316YG24"/>
<reference evidence="3" key="1">
    <citation type="journal article" date="2018" name="Mol. Biol. Evol.">
        <title>Broad Genomic Sampling Reveals a Smut Pathogenic Ancestry of the Fungal Clade Ustilaginomycotina.</title>
        <authorList>
            <person name="Kijpornyongpan T."/>
            <person name="Mondo S.J."/>
            <person name="Barry K."/>
            <person name="Sandor L."/>
            <person name="Lee J."/>
            <person name="Lipzen A."/>
            <person name="Pangilinan J."/>
            <person name="LaButti K."/>
            <person name="Hainaut M."/>
            <person name="Henrissat B."/>
            <person name="Grigoriev I.V."/>
            <person name="Spatafora J.W."/>
            <person name="Aime M.C."/>
        </authorList>
    </citation>
    <scope>NUCLEOTIDE SEQUENCE [LARGE SCALE GENOMIC DNA]</scope>
    <source>
        <strain evidence="3">MCA 4198</strain>
    </source>
</reference>
<feature type="region of interest" description="Disordered" evidence="1">
    <location>
        <begin position="221"/>
        <end position="263"/>
    </location>
</feature>
<evidence type="ECO:0000259" key="2">
    <source>
        <dbReference type="Pfam" id="PF07393"/>
    </source>
</evidence>
<dbReference type="GeneID" id="37044219"/>
<name>A0A316YG24_9BASI</name>
<feature type="compositionally biased region" description="Low complexity" evidence="1">
    <location>
        <begin position="852"/>
        <end position="868"/>
    </location>
</feature>
<dbReference type="EMBL" id="KZ819638">
    <property type="protein sequence ID" value="PWN88159.1"/>
    <property type="molecule type" value="Genomic_DNA"/>
</dbReference>
<feature type="domain" description="Exocyst complex component Sec10-like alpha-helical bundle" evidence="2">
    <location>
        <begin position="473"/>
        <end position="659"/>
    </location>
</feature>
<dbReference type="PANTHER" id="PTHR12100">
    <property type="entry name" value="SEC10"/>
    <property type="match status" value="1"/>
</dbReference>
<dbReference type="InterPro" id="IPR036047">
    <property type="entry name" value="F-box-like_dom_sf"/>
</dbReference>
<sequence length="1221" mass="130194">MDGWAPLAPTKRFSQSGQYARAATTAPLKAVADAVRGAGGAGRHSLEEAKAAGGADAFPPVGQVPHTVALHILSFLPISDQRNCALAGRALARVVADEANWSRRLEALDWCHVDGLAVDLGEEASIDEVRSLGRRRKGKEKEKAAASPAAKRKTDTKSPPIVTKPGRSLSATDDDDDFGDFAGPSTAVQGSSPSADDGFGDFVVGKAPVGGSFASGTASVAMGGGQPHSITAPSSATAAARSSFSPPNHGFSSSSSQPKAKVSSTAPAAGSGAIFSYAAEAALPLCGSSSSFRKLKAYARALRSFQKSLADLSGPPTSSLIFTCDLGLDAQAALLANLLRFISTSVGGVSSAALAESKQRSTNKMLAYDEDASITVRGQSASRQLQRTILSSFQGALARRGDAVRAAAHGADTARAIRRAEDDMRGHACAVWELGNARLALALSNSDGAGEDEGLDASRDSEQEDRFGRMEAAKAFLETREIFYQGMKQHDPLANIISKTTSSPSLDFTAMDKFMSEILETIRTDGQIVATVFPPEQDVLIAYADRVAHDVVSDYTRPLLDHCQTLSMHLYLRCCAATFAQALRIADVMLAIEPRDEDIVDQERCQDVVLRMWESNIDDYLQGERQWVSEEMGKVTEKWESDLANESAASKTDAALFLNSQNPAAVKRSVLSGFKDVLLLPVTVVPRTVGYVGNAAIRTAGSGLSSLNPRRWQSGGASSGAAASATAKGGARSSSPSVGASLSANPSSPLPPNPSTPSEKGYVDFSNGSAGGGTLDVYGDTADGDDDIDNDLGDDFNEKDEWNAEVEAWGRVASVRPAAPPTSAKRISSQLSSQTSSTASRPTSLTPSSAITRPSTVSPSPSRSSTPVGGIGNNSRPIAQMQLLLSLDTALQVIHVNRDCIKRVETFTKYPDEVGERVAKEIEDVAILFFHALGEGHVAPGFAKATKQIQDWKPKDDAGAADGEGSDGGDERVEPLVHFFELVHVGDTIAQMVQVYFDQELSHHIDKNDFLNAVVREKKRFESSLDEAVAKGLNAGVDLLLGQAEHLIVTRQAPGDYYPDKNKDLELGPSRACREAVDCLKTHCKMLVGSTDKNVLEVFYQEVGIRLHGIICKHLKRQIISLDGGFKVIADLNHYHAFIATLRQPSITPYFDALKMLGNVYIIDSPKELAQIARDANMFGGTLSPEDLYEFLQARSDFKMIEKAIDKEMYGFKLAEDCVIA</sequence>
<dbReference type="PANTHER" id="PTHR12100:SF1">
    <property type="entry name" value="RECYCLIN-1"/>
    <property type="match status" value="1"/>
</dbReference>
<dbReference type="Pfam" id="PF07393">
    <property type="entry name" value="Sec10_HB"/>
    <property type="match status" value="2"/>
</dbReference>
<gene>
    <name evidence="3" type="ORF">FA10DRAFT_268375</name>
</gene>
<organism evidence="3 4">
    <name type="scientific">Acaromyces ingoldii</name>
    <dbReference type="NCBI Taxonomy" id="215250"/>
    <lineage>
        <taxon>Eukaryota</taxon>
        <taxon>Fungi</taxon>
        <taxon>Dikarya</taxon>
        <taxon>Basidiomycota</taxon>
        <taxon>Ustilaginomycotina</taxon>
        <taxon>Exobasidiomycetes</taxon>
        <taxon>Exobasidiales</taxon>
        <taxon>Cryptobasidiaceae</taxon>
        <taxon>Acaromyces</taxon>
    </lineage>
</organism>
<dbReference type="STRING" id="215250.A0A316YG24"/>
<dbReference type="GO" id="GO:0006893">
    <property type="term" value="P:Golgi to plasma membrane transport"/>
    <property type="evidence" value="ECO:0007669"/>
    <property type="project" value="TreeGrafter"/>
</dbReference>
<dbReference type="GO" id="GO:0000145">
    <property type="term" value="C:exocyst"/>
    <property type="evidence" value="ECO:0007669"/>
    <property type="project" value="TreeGrafter"/>
</dbReference>
<feature type="compositionally biased region" description="Low complexity" evidence="1">
    <location>
        <begin position="232"/>
        <end position="256"/>
    </location>
</feature>
<dbReference type="RefSeq" id="XP_025375357.1">
    <property type="nucleotide sequence ID" value="XM_025522303.1"/>
</dbReference>
<feature type="region of interest" description="Disordered" evidence="1">
    <location>
        <begin position="132"/>
        <end position="194"/>
    </location>
</feature>
<accession>A0A316YG24</accession>
<dbReference type="GO" id="GO:0006887">
    <property type="term" value="P:exocytosis"/>
    <property type="evidence" value="ECO:0007669"/>
    <property type="project" value="TreeGrafter"/>
</dbReference>
<protein>
    <recommendedName>
        <fullName evidence="2">Exocyst complex component Sec10-like alpha-helical bundle domain-containing protein</fullName>
    </recommendedName>
</protein>
<dbReference type="InterPro" id="IPR009976">
    <property type="entry name" value="Sec10-like"/>
</dbReference>
<feature type="domain" description="Exocyst complex component Sec10-like alpha-helical bundle" evidence="2">
    <location>
        <begin position="819"/>
        <end position="1202"/>
    </location>
</feature>
<feature type="compositionally biased region" description="Low complexity" evidence="1">
    <location>
        <begin position="714"/>
        <end position="747"/>
    </location>
</feature>
<feature type="region of interest" description="Disordered" evidence="1">
    <location>
        <begin position="813"/>
        <end position="874"/>
    </location>
</feature>
<evidence type="ECO:0000313" key="3">
    <source>
        <dbReference type="EMBL" id="PWN88159.1"/>
    </source>
</evidence>
<evidence type="ECO:0000313" key="4">
    <source>
        <dbReference type="Proteomes" id="UP000245768"/>
    </source>
</evidence>
<feature type="region of interest" description="Disordered" evidence="1">
    <location>
        <begin position="703"/>
        <end position="797"/>
    </location>
</feature>
<dbReference type="InterPro" id="IPR048627">
    <property type="entry name" value="Sec10_HB"/>
</dbReference>
<dbReference type="SUPFAM" id="SSF81383">
    <property type="entry name" value="F-box domain"/>
    <property type="match status" value="1"/>
</dbReference>
<feature type="region of interest" description="Disordered" evidence="1">
    <location>
        <begin position="949"/>
        <end position="968"/>
    </location>
</feature>
<dbReference type="OrthoDB" id="5554140at2759"/>
<dbReference type="Proteomes" id="UP000245768">
    <property type="component" value="Unassembled WGS sequence"/>
</dbReference>
<dbReference type="InParanoid" id="A0A316YG24"/>